<accession>A0A4S8S2C8</accession>
<gene>
    <name evidence="3" type="ORF">D6C85_08583</name>
    <name evidence="2" type="ORF">D6D28_10211</name>
</gene>
<dbReference type="Proteomes" id="UP000304951">
    <property type="component" value="Unassembled WGS sequence"/>
</dbReference>
<evidence type="ECO:0000313" key="2">
    <source>
        <dbReference type="EMBL" id="THV64039.1"/>
    </source>
</evidence>
<proteinExistence type="predicted"/>
<organism evidence="2 4">
    <name type="scientific">Aureobasidium pullulans</name>
    <name type="common">Black yeast</name>
    <name type="synonym">Pullularia pullulans</name>
    <dbReference type="NCBI Taxonomy" id="5580"/>
    <lineage>
        <taxon>Eukaryota</taxon>
        <taxon>Fungi</taxon>
        <taxon>Dikarya</taxon>
        <taxon>Ascomycota</taxon>
        <taxon>Pezizomycotina</taxon>
        <taxon>Dothideomycetes</taxon>
        <taxon>Dothideomycetidae</taxon>
        <taxon>Dothideales</taxon>
        <taxon>Saccotheciaceae</taxon>
        <taxon>Aureobasidium</taxon>
    </lineage>
</organism>
<dbReference type="Proteomes" id="UP000309734">
    <property type="component" value="Unassembled WGS sequence"/>
</dbReference>
<evidence type="ECO:0000313" key="4">
    <source>
        <dbReference type="Proteomes" id="UP000304951"/>
    </source>
</evidence>
<dbReference type="EMBL" id="QZAF01000955">
    <property type="protein sequence ID" value="THV64039.1"/>
    <property type="molecule type" value="Genomic_DNA"/>
</dbReference>
<protein>
    <submittedName>
        <fullName evidence="2">Uncharacterized protein</fullName>
    </submittedName>
</protein>
<feature type="region of interest" description="Disordered" evidence="1">
    <location>
        <begin position="63"/>
        <end position="116"/>
    </location>
</feature>
<evidence type="ECO:0000256" key="1">
    <source>
        <dbReference type="SAM" id="MobiDB-lite"/>
    </source>
</evidence>
<name>A0A4S8S2C8_AURPU</name>
<feature type="region of interest" description="Disordered" evidence="1">
    <location>
        <begin position="1"/>
        <end position="30"/>
    </location>
</feature>
<comment type="caution">
    <text evidence="2">The sequence shown here is derived from an EMBL/GenBank/DDBJ whole genome shotgun (WGS) entry which is preliminary data.</text>
</comment>
<reference evidence="4 5" key="1">
    <citation type="submission" date="2018-10" db="EMBL/GenBank/DDBJ databases">
        <title>Fifty Aureobasidium pullulans genomes reveal a recombining polyextremotolerant generalist.</title>
        <authorList>
            <person name="Gostincar C."/>
            <person name="Turk M."/>
            <person name="Zajc J."/>
            <person name="Gunde-Cimerman N."/>
        </authorList>
    </citation>
    <scope>NUCLEOTIDE SEQUENCE [LARGE SCALE GENOMIC DNA]</scope>
    <source>
        <strain evidence="2 4">EXF-11900</strain>
        <strain evidence="3 5">EXF-3519</strain>
    </source>
</reference>
<feature type="compositionally biased region" description="Low complexity" evidence="1">
    <location>
        <begin position="64"/>
        <end position="79"/>
    </location>
</feature>
<dbReference type="AlphaFoldDB" id="A0A4S8S2C8"/>
<evidence type="ECO:0000313" key="5">
    <source>
        <dbReference type="Proteomes" id="UP000309734"/>
    </source>
</evidence>
<sequence length="116" mass="12650">MTSSRQSISDEPIVSPHRVSIGRGGRGNMIAPEEIKEELKKASSNDEHDVPFSVLLENVMDADGGSSSWSLHSSNSGTSKTEAIKDFFRRGSQSKRKSVSQEEILEGKEEEDAVKG</sequence>
<evidence type="ECO:0000313" key="3">
    <source>
        <dbReference type="EMBL" id="THZ64627.1"/>
    </source>
</evidence>
<dbReference type="EMBL" id="QZBS01000411">
    <property type="protein sequence ID" value="THZ64627.1"/>
    <property type="molecule type" value="Genomic_DNA"/>
</dbReference>